<dbReference type="FunCoup" id="K2S2X6">
    <property type="interactions" value="187"/>
</dbReference>
<dbReference type="HOGENOM" id="CLU_023205_7_0_1"/>
<dbReference type="STRING" id="1126212.K2S2X6"/>
<evidence type="ECO:0000313" key="5">
    <source>
        <dbReference type="Proteomes" id="UP000007129"/>
    </source>
</evidence>
<dbReference type="SUPFAM" id="SSF51430">
    <property type="entry name" value="NAD(P)-linked oxidoreductase"/>
    <property type="match status" value="1"/>
</dbReference>
<feature type="region of interest" description="Disordered" evidence="2">
    <location>
        <begin position="1"/>
        <end position="46"/>
    </location>
</feature>
<feature type="compositionally biased region" description="Low complexity" evidence="2">
    <location>
        <begin position="22"/>
        <end position="36"/>
    </location>
</feature>
<dbReference type="Pfam" id="PF00248">
    <property type="entry name" value="Aldo_ket_red"/>
    <property type="match status" value="1"/>
</dbReference>
<evidence type="ECO:0000256" key="1">
    <source>
        <dbReference type="ARBA" id="ARBA00023002"/>
    </source>
</evidence>
<dbReference type="GO" id="GO:0005829">
    <property type="term" value="C:cytosol"/>
    <property type="evidence" value="ECO:0007669"/>
    <property type="project" value="TreeGrafter"/>
</dbReference>
<keyword evidence="1" id="KW-0560">Oxidoreductase</keyword>
<evidence type="ECO:0000256" key="2">
    <source>
        <dbReference type="SAM" id="MobiDB-lite"/>
    </source>
</evidence>
<name>K2S2X6_MACPH</name>
<feature type="compositionally biased region" description="Polar residues" evidence="2">
    <location>
        <begin position="1"/>
        <end position="21"/>
    </location>
</feature>
<dbReference type="InParanoid" id="K2S2X6"/>
<dbReference type="GO" id="GO:0045290">
    <property type="term" value="F:D-arabinose 1-dehydrogenase [NAD(P)+] activity"/>
    <property type="evidence" value="ECO:0007669"/>
    <property type="project" value="TreeGrafter"/>
</dbReference>
<dbReference type="PRINTS" id="PR00069">
    <property type="entry name" value="ALDKETRDTASE"/>
</dbReference>
<dbReference type="Proteomes" id="UP000007129">
    <property type="component" value="Unassembled WGS sequence"/>
</dbReference>
<organism evidence="4 5">
    <name type="scientific">Macrophomina phaseolina (strain MS6)</name>
    <name type="common">Charcoal rot fungus</name>
    <dbReference type="NCBI Taxonomy" id="1126212"/>
    <lineage>
        <taxon>Eukaryota</taxon>
        <taxon>Fungi</taxon>
        <taxon>Dikarya</taxon>
        <taxon>Ascomycota</taxon>
        <taxon>Pezizomycotina</taxon>
        <taxon>Dothideomycetes</taxon>
        <taxon>Dothideomycetes incertae sedis</taxon>
        <taxon>Botryosphaeriales</taxon>
        <taxon>Botryosphaeriaceae</taxon>
        <taxon>Macrophomina</taxon>
    </lineage>
</organism>
<sequence>MTRGPEQTQDDAMNGTRASEGQKQQQQQQQQQQRQQNTSITAPPNAVLHPNVPLSALVPALVLGGAGFSNQLHPNPASLPTRHIVKRALDLGFRAIDTSPYYGPSEMLLGDAFAQPDFAAAHPRASYLLMTKCGRIAADAFDYSPAWIRASVERSLERMHTPYLDVVFTHDCEFVSVEEAVAAVGALFELRELGTVRYVGISGYPVPRLAEVARAVRQRYGRGVDAVQVWGQLTLQNTVLVDEGGLAELKEAGVDCVFASSPLAIGLLRKKGVPVGDLGDFHPAPKGLREAAAKASDYVEERGTKLAELALKYAVAQGLAAGEEAGLRLSTILGGGTTHEIEDNWEVGSTITSRYEAKDKENGQKQALSGLLTEKELELVKETRNIFGEWLNHSLGG</sequence>
<dbReference type="InterPro" id="IPR023210">
    <property type="entry name" value="NADP_OxRdtase_dom"/>
</dbReference>
<dbReference type="Gene3D" id="3.20.20.100">
    <property type="entry name" value="NADP-dependent oxidoreductase domain"/>
    <property type="match status" value="1"/>
</dbReference>
<evidence type="ECO:0000259" key="3">
    <source>
        <dbReference type="Pfam" id="PF00248"/>
    </source>
</evidence>
<dbReference type="InterPro" id="IPR020471">
    <property type="entry name" value="AKR"/>
</dbReference>
<proteinExistence type="predicted"/>
<dbReference type="InterPro" id="IPR036812">
    <property type="entry name" value="NAD(P)_OxRdtase_dom_sf"/>
</dbReference>
<dbReference type="PANTHER" id="PTHR42686:SF1">
    <property type="entry name" value="GH17980P-RELATED"/>
    <property type="match status" value="1"/>
</dbReference>
<dbReference type="eggNOG" id="KOG1576">
    <property type="taxonomic scope" value="Eukaryota"/>
</dbReference>
<dbReference type="GO" id="GO:0070485">
    <property type="term" value="P:dehydro-D-arabinono-1,4-lactone biosynthetic process"/>
    <property type="evidence" value="ECO:0007669"/>
    <property type="project" value="TreeGrafter"/>
</dbReference>
<dbReference type="OrthoDB" id="5286008at2759"/>
<dbReference type="AlphaFoldDB" id="K2S2X6"/>
<feature type="domain" description="NADP-dependent oxidoreductase" evidence="3">
    <location>
        <begin position="61"/>
        <end position="350"/>
    </location>
</feature>
<protein>
    <submittedName>
        <fullName evidence="4">Aldo/keto reductase</fullName>
    </submittedName>
</protein>
<accession>K2S2X6</accession>
<dbReference type="PANTHER" id="PTHR42686">
    <property type="entry name" value="GH17980P-RELATED"/>
    <property type="match status" value="1"/>
</dbReference>
<gene>
    <name evidence="4" type="ORF">MPH_05855</name>
</gene>
<dbReference type="EMBL" id="AHHD01000259">
    <property type="protein sequence ID" value="EKG16874.1"/>
    <property type="molecule type" value="Genomic_DNA"/>
</dbReference>
<evidence type="ECO:0000313" key="4">
    <source>
        <dbReference type="EMBL" id="EKG16874.1"/>
    </source>
</evidence>
<dbReference type="VEuPathDB" id="FungiDB:MPH_05855"/>
<comment type="caution">
    <text evidence="4">The sequence shown here is derived from an EMBL/GenBank/DDBJ whole genome shotgun (WGS) entry which is preliminary data.</text>
</comment>
<reference evidence="4 5" key="1">
    <citation type="journal article" date="2012" name="BMC Genomics">
        <title>Tools to kill: Genome of one of the most destructive plant pathogenic fungi Macrophomina phaseolina.</title>
        <authorList>
            <person name="Islam M.S."/>
            <person name="Haque M.S."/>
            <person name="Islam M.M."/>
            <person name="Emdad E.M."/>
            <person name="Halim A."/>
            <person name="Hossen Q.M.M."/>
            <person name="Hossain M.Z."/>
            <person name="Ahmed B."/>
            <person name="Rahim S."/>
            <person name="Rahman M.S."/>
            <person name="Alam M.M."/>
            <person name="Hou S."/>
            <person name="Wan X."/>
            <person name="Saito J.A."/>
            <person name="Alam M."/>
        </authorList>
    </citation>
    <scope>NUCLEOTIDE SEQUENCE [LARGE SCALE GENOMIC DNA]</scope>
    <source>
        <strain evidence="4 5">MS6</strain>
    </source>
</reference>